<feature type="active site" description="Proton donor" evidence="7">
    <location>
        <position position="261"/>
    </location>
</feature>
<organism evidence="11">
    <name type="scientific">Chromera velia CCMP2878</name>
    <dbReference type="NCBI Taxonomy" id="1169474"/>
    <lineage>
        <taxon>Eukaryota</taxon>
        <taxon>Sar</taxon>
        <taxon>Alveolata</taxon>
        <taxon>Colpodellida</taxon>
        <taxon>Chromeraceae</taxon>
        <taxon>Chromera</taxon>
    </lineage>
</organism>
<feature type="active site" description="Nucleophile" evidence="7 8">
    <location>
        <position position="145"/>
    </location>
</feature>
<sequence>MSLLSFVWALVGVLCVVARGGREAPPDAEVSRKPVVGIWSNEADEPFRKMMLMSDQATSYVLRSVVDWLRRSGVDVVPLVFDQSEEEIIKQLGEVNGLVFQGGHAVLNSTQAEWRLWMQRTSFVYEKAKALNNEDPGSLPVFAICQGLEVVSVLEGGPSILTRSGDTDGYFLTEFDPAESEEGKQSVMWTSAPPDVKKFLQDDKSTTHFHQWQVTKANFRAKGLDQKFRLVGANTDPEGNVFVSAFEDRSAPPWLFAVQFHPEVRPSQVDTRLRRSIHSLQQESKALQYFGDLFASQVSKSLHRFSDPATDRTKLVEALADHLEGDRRARTIQGKAWDMRYFEFNPNFPPNAPLPPSQHSEKEKNQIPLFASSGPEGRPDSRNDCTNGMDTEGKCLQSGSDLGEKERETATRIVKSAKI</sequence>
<name>A0A0G4IDR5_9ALVE</name>
<dbReference type="SUPFAM" id="SSF52317">
    <property type="entry name" value="Class I glutamine amidotransferase-like"/>
    <property type="match status" value="1"/>
</dbReference>
<dbReference type="PROSITE" id="PS51273">
    <property type="entry name" value="GATASE_TYPE_1"/>
    <property type="match status" value="1"/>
</dbReference>
<keyword evidence="6 8" id="KW-0378">Hydrolase</keyword>
<evidence type="ECO:0000256" key="2">
    <source>
        <dbReference type="ARBA" id="ARBA00011083"/>
    </source>
</evidence>
<gene>
    <name evidence="11" type="ORF">Cvel_13524</name>
</gene>
<dbReference type="InterPro" id="IPR011697">
    <property type="entry name" value="Peptidase_C26"/>
</dbReference>
<dbReference type="Gene3D" id="3.40.50.880">
    <property type="match status" value="1"/>
</dbReference>
<dbReference type="GO" id="GO:0046900">
    <property type="term" value="P:tetrahydrofolylpolyglutamate metabolic process"/>
    <property type="evidence" value="ECO:0007669"/>
    <property type="project" value="TreeGrafter"/>
</dbReference>
<dbReference type="PROSITE" id="PS51275">
    <property type="entry name" value="PEPTIDASE_C26_GGH"/>
    <property type="match status" value="1"/>
</dbReference>
<accession>A0A0G4IDR5</accession>
<feature type="active site" evidence="8">
    <location>
        <position position="261"/>
    </location>
</feature>
<dbReference type="AlphaFoldDB" id="A0A0G4IDR5"/>
<feature type="region of interest" description="Disordered" evidence="9">
    <location>
        <begin position="369"/>
        <end position="419"/>
    </location>
</feature>
<dbReference type="VEuPathDB" id="CryptoDB:Cvel_13524"/>
<dbReference type="EMBL" id="CDMZ01005873">
    <property type="protein sequence ID" value="CEM55406.1"/>
    <property type="molecule type" value="Genomic_DNA"/>
</dbReference>
<evidence type="ECO:0000256" key="7">
    <source>
        <dbReference type="PIRSR" id="PIRSR615527-1"/>
    </source>
</evidence>
<evidence type="ECO:0000256" key="9">
    <source>
        <dbReference type="SAM" id="MobiDB-lite"/>
    </source>
</evidence>
<dbReference type="InterPro" id="IPR015527">
    <property type="entry name" value="Pept_C26_g-glut_hydrolase"/>
</dbReference>
<dbReference type="GO" id="GO:0005773">
    <property type="term" value="C:vacuole"/>
    <property type="evidence" value="ECO:0007669"/>
    <property type="project" value="TreeGrafter"/>
</dbReference>
<dbReference type="Pfam" id="PF07722">
    <property type="entry name" value="Peptidase_C26"/>
    <property type="match status" value="1"/>
</dbReference>
<comment type="catalytic activity">
    <reaction evidence="8">
        <text>(6S)-5,6,7,8-tetrahydrofolyl-(gamma-L-Glu)(n) + (n-1) H2O = (6S)-5,6,7,8-tetrahydrofolate + (n-1) L-glutamate</text>
        <dbReference type="Rhea" id="RHEA:56784"/>
        <dbReference type="Rhea" id="RHEA-COMP:14738"/>
        <dbReference type="ChEBI" id="CHEBI:15377"/>
        <dbReference type="ChEBI" id="CHEBI:29985"/>
        <dbReference type="ChEBI" id="CHEBI:57453"/>
        <dbReference type="ChEBI" id="CHEBI:141005"/>
        <dbReference type="EC" id="3.4.19.9"/>
    </reaction>
</comment>
<evidence type="ECO:0000256" key="3">
    <source>
        <dbReference type="ARBA" id="ARBA00012886"/>
    </source>
</evidence>
<evidence type="ECO:0000256" key="8">
    <source>
        <dbReference type="PROSITE-ProRule" id="PRU00607"/>
    </source>
</evidence>
<keyword evidence="5 10" id="KW-0732">Signal</keyword>
<evidence type="ECO:0000256" key="5">
    <source>
        <dbReference type="ARBA" id="ARBA00022729"/>
    </source>
</evidence>
<dbReference type="GO" id="GO:0034722">
    <property type="term" value="F:gamma-glutamyl-peptidase activity"/>
    <property type="evidence" value="ECO:0007669"/>
    <property type="project" value="UniProtKB-UniRule"/>
</dbReference>
<keyword evidence="4" id="KW-0964">Secreted</keyword>
<dbReference type="GO" id="GO:0005576">
    <property type="term" value="C:extracellular region"/>
    <property type="evidence" value="ECO:0007669"/>
    <property type="project" value="UniProtKB-SubCell"/>
</dbReference>
<proteinExistence type="inferred from homology"/>
<feature type="chain" id="PRO_5005192470" description="folate gamma-glutamyl hydrolase" evidence="10">
    <location>
        <begin position="19"/>
        <end position="419"/>
    </location>
</feature>
<feature type="signal peptide" evidence="10">
    <location>
        <begin position="1"/>
        <end position="18"/>
    </location>
</feature>
<evidence type="ECO:0000256" key="1">
    <source>
        <dbReference type="ARBA" id="ARBA00004239"/>
    </source>
</evidence>
<dbReference type="InterPro" id="IPR029062">
    <property type="entry name" value="Class_I_gatase-like"/>
</dbReference>
<dbReference type="PANTHER" id="PTHR11315">
    <property type="entry name" value="PROTEASE FAMILY C26 GAMMA-GLUTAMYL HYDROLASE"/>
    <property type="match status" value="1"/>
</dbReference>
<evidence type="ECO:0000256" key="6">
    <source>
        <dbReference type="ARBA" id="ARBA00022801"/>
    </source>
</evidence>
<dbReference type="PANTHER" id="PTHR11315:SF0">
    <property type="entry name" value="FOLATE GAMMA-GLUTAMYL HYDROLASE"/>
    <property type="match status" value="1"/>
</dbReference>
<protein>
    <recommendedName>
        <fullName evidence="3 8">folate gamma-glutamyl hydrolase</fullName>
        <ecNumber evidence="3 8">3.4.19.9</ecNumber>
    </recommendedName>
</protein>
<evidence type="ECO:0000256" key="4">
    <source>
        <dbReference type="ARBA" id="ARBA00022525"/>
    </source>
</evidence>
<comment type="similarity">
    <text evidence="2">Belongs to the peptidase C26 family.</text>
</comment>
<dbReference type="PhylomeDB" id="A0A0G4IDR5"/>
<dbReference type="EC" id="3.4.19.9" evidence="3 8"/>
<comment type="subcellular location">
    <subcellularLocation>
        <location evidence="1">Secreted</location>
        <location evidence="1">Extracellular space</location>
    </subcellularLocation>
</comment>
<reference evidence="11" key="1">
    <citation type="submission" date="2014-11" db="EMBL/GenBank/DDBJ databases">
        <authorList>
            <person name="Otto D Thomas"/>
            <person name="Naeem Raeece"/>
        </authorList>
    </citation>
    <scope>NUCLEOTIDE SEQUENCE</scope>
</reference>
<evidence type="ECO:0000256" key="10">
    <source>
        <dbReference type="SAM" id="SignalP"/>
    </source>
</evidence>
<evidence type="ECO:0000313" key="11">
    <source>
        <dbReference type="EMBL" id="CEM55406.1"/>
    </source>
</evidence>